<accession>A0A8B6M6M4</accession>
<reference evidence="2 3" key="1">
    <citation type="submission" date="2019-05" db="EMBL/GenBank/DDBJ databases">
        <authorList>
            <person name="Farhan Ul Haque M."/>
        </authorList>
    </citation>
    <scope>NUCLEOTIDE SEQUENCE [LARGE SCALE GENOMIC DNA]</scope>
    <source>
        <strain evidence="2">2</strain>
    </source>
</reference>
<proteinExistence type="predicted"/>
<sequence>MEPDHVSADGAGRLSAGRTTPKRASSPQPTPASSSSASTGQSDWIEPVERFPIEWSHSIDQKSLQIQRLEHILVDQIEPI</sequence>
<name>A0A8B6M6M4_METTU</name>
<feature type="region of interest" description="Disordered" evidence="1">
    <location>
        <begin position="1"/>
        <end position="45"/>
    </location>
</feature>
<dbReference type="Proteomes" id="UP000485880">
    <property type="component" value="Unassembled WGS sequence"/>
</dbReference>
<organism evidence="2 3">
    <name type="scientific">Methylocella tundrae</name>
    <dbReference type="NCBI Taxonomy" id="227605"/>
    <lineage>
        <taxon>Bacteria</taxon>
        <taxon>Pseudomonadati</taxon>
        <taxon>Pseudomonadota</taxon>
        <taxon>Alphaproteobacteria</taxon>
        <taxon>Hyphomicrobiales</taxon>
        <taxon>Beijerinckiaceae</taxon>
        <taxon>Methylocella</taxon>
    </lineage>
</organism>
<evidence type="ECO:0000313" key="2">
    <source>
        <dbReference type="EMBL" id="VTZ49732.1"/>
    </source>
</evidence>
<dbReference type="AlphaFoldDB" id="A0A8B6M6M4"/>
<dbReference type="EMBL" id="CABFMQ020000075">
    <property type="protein sequence ID" value="VTZ49732.1"/>
    <property type="molecule type" value="Genomic_DNA"/>
</dbReference>
<protein>
    <submittedName>
        <fullName evidence="2">Copper(I)-binding protein</fullName>
    </submittedName>
</protein>
<comment type="caution">
    <text evidence="2">The sequence shown here is derived from an EMBL/GenBank/DDBJ whole genome shotgun (WGS) entry which is preliminary data.</text>
</comment>
<feature type="compositionally biased region" description="Low complexity" evidence="1">
    <location>
        <begin position="24"/>
        <end position="42"/>
    </location>
</feature>
<keyword evidence="3" id="KW-1185">Reference proteome</keyword>
<evidence type="ECO:0000256" key="1">
    <source>
        <dbReference type="SAM" id="MobiDB-lite"/>
    </source>
</evidence>
<evidence type="ECO:0000313" key="3">
    <source>
        <dbReference type="Proteomes" id="UP000485880"/>
    </source>
</evidence>
<gene>
    <name evidence="2" type="ORF">MPC4_190045</name>
</gene>